<feature type="domain" description="RecX first three-helical" evidence="8">
    <location>
        <begin position="26"/>
        <end position="65"/>
    </location>
</feature>
<accession>A0A7D7LU37</accession>
<evidence type="ECO:0000256" key="5">
    <source>
        <dbReference type="HAMAP-Rule" id="MF_01114"/>
    </source>
</evidence>
<dbReference type="KEGG" id="gji:H1R19_10575"/>
<keyword evidence="10" id="KW-1185">Reference proteome</keyword>
<comment type="function">
    <text evidence="5">Modulates RecA activity.</text>
</comment>
<feature type="domain" description="RecX second three-helical" evidence="7">
    <location>
        <begin position="72"/>
        <end position="113"/>
    </location>
</feature>
<evidence type="ECO:0000259" key="8">
    <source>
        <dbReference type="Pfam" id="PF21982"/>
    </source>
</evidence>
<evidence type="ECO:0000256" key="3">
    <source>
        <dbReference type="ARBA" id="ARBA00018111"/>
    </source>
</evidence>
<dbReference type="GO" id="GO:0006282">
    <property type="term" value="P:regulation of DNA repair"/>
    <property type="evidence" value="ECO:0007669"/>
    <property type="project" value="UniProtKB-UniRule"/>
</dbReference>
<dbReference type="InterPro" id="IPR003783">
    <property type="entry name" value="Regulatory_RecX"/>
</dbReference>
<proteinExistence type="inferred from homology"/>
<dbReference type="Proteomes" id="UP000515663">
    <property type="component" value="Chromosome"/>
</dbReference>
<dbReference type="EMBL" id="CP059491">
    <property type="protein sequence ID" value="QMT03483.1"/>
    <property type="molecule type" value="Genomic_DNA"/>
</dbReference>
<dbReference type="GO" id="GO:0005737">
    <property type="term" value="C:cytoplasm"/>
    <property type="evidence" value="ECO:0007669"/>
    <property type="project" value="UniProtKB-SubCell"/>
</dbReference>
<keyword evidence="4 5" id="KW-0963">Cytoplasm</keyword>
<organism evidence="9 10">
    <name type="scientific">Gordonia jinghuaiqii</name>
    <dbReference type="NCBI Taxonomy" id="2758710"/>
    <lineage>
        <taxon>Bacteria</taxon>
        <taxon>Bacillati</taxon>
        <taxon>Actinomycetota</taxon>
        <taxon>Actinomycetes</taxon>
        <taxon>Mycobacteriales</taxon>
        <taxon>Gordoniaceae</taxon>
        <taxon>Gordonia</taxon>
    </lineage>
</organism>
<dbReference type="Pfam" id="PF21982">
    <property type="entry name" value="RecX_HTH1"/>
    <property type="match status" value="1"/>
</dbReference>
<dbReference type="Gene3D" id="1.10.10.10">
    <property type="entry name" value="Winged helix-like DNA-binding domain superfamily/Winged helix DNA-binding domain"/>
    <property type="match status" value="2"/>
</dbReference>
<evidence type="ECO:0000256" key="1">
    <source>
        <dbReference type="ARBA" id="ARBA00004496"/>
    </source>
</evidence>
<dbReference type="InterPro" id="IPR036388">
    <property type="entry name" value="WH-like_DNA-bd_sf"/>
</dbReference>
<gene>
    <name evidence="5" type="primary">recX</name>
    <name evidence="9" type="ORF">H1R19_10575</name>
</gene>
<dbReference type="AlphaFoldDB" id="A0A7D7LU37"/>
<dbReference type="PANTHER" id="PTHR33602:SF1">
    <property type="entry name" value="REGULATORY PROTEIN RECX FAMILY PROTEIN"/>
    <property type="match status" value="1"/>
</dbReference>
<protein>
    <recommendedName>
        <fullName evidence="3 5">Regulatory protein RecX</fullName>
    </recommendedName>
</protein>
<feature type="compositionally biased region" description="Basic and acidic residues" evidence="6">
    <location>
        <begin position="8"/>
        <end position="23"/>
    </location>
</feature>
<name>A0A7D7LU37_9ACTN</name>
<comment type="similarity">
    <text evidence="2 5">Belongs to the RecX family.</text>
</comment>
<dbReference type="PANTHER" id="PTHR33602">
    <property type="entry name" value="REGULATORY PROTEIN RECX FAMILY PROTEIN"/>
    <property type="match status" value="1"/>
</dbReference>
<dbReference type="RefSeq" id="WP_219851364.1">
    <property type="nucleotide sequence ID" value="NZ_CP059491.1"/>
</dbReference>
<evidence type="ECO:0000313" key="9">
    <source>
        <dbReference type="EMBL" id="QMT03483.1"/>
    </source>
</evidence>
<reference evidence="10" key="1">
    <citation type="submission" date="2020-07" db="EMBL/GenBank/DDBJ databases">
        <title>novel species isolated from the respiratory tract of Marmot.</title>
        <authorList>
            <person name="Zhang G."/>
        </authorList>
    </citation>
    <scope>NUCLEOTIDE SEQUENCE [LARGE SCALE GENOMIC DNA]</scope>
    <source>
        <strain evidence="10">686</strain>
    </source>
</reference>
<evidence type="ECO:0000256" key="2">
    <source>
        <dbReference type="ARBA" id="ARBA00009695"/>
    </source>
</evidence>
<evidence type="ECO:0000259" key="7">
    <source>
        <dbReference type="Pfam" id="PF02631"/>
    </source>
</evidence>
<dbReference type="InterPro" id="IPR053924">
    <property type="entry name" value="RecX_HTH_2nd"/>
</dbReference>
<dbReference type="HAMAP" id="MF_01114">
    <property type="entry name" value="RecX"/>
    <property type="match status" value="1"/>
</dbReference>
<evidence type="ECO:0000256" key="4">
    <source>
        <dbReference type="ARBA" id="ARBA00022490"/>
    </source>
</evidence>
<comment type="subcellular location">
    <subcellularLocation>
        <location evidence="1 5">Cytoplasm</location>
    </subcellularLocation>
</comment>
<dbReference type="InterPro" id="IPR053926">
    <property type="entry name" value="RecX_HTH_1st"/>
</dbReference>
<evidence type="ECO:0000256" key="6">
    <source>
        <dbReference type="SAM" id="MobiDB-lite"/>
    </source>
</evidence>
<sequence>MSESTDPEQTHERRDDKNPDRKGPTAWDSALRLLGVRARSRQEMRERLTRKGFDADTVDDVMERLDRHQLIDDADFASEWVRSRSRNSGRGSVALRHELRTKGIDESIIGDVLADIDPDAEREIAAGLVDRKLTASTVERIAADRTEHEKAKRRLVGMLVRRGYSQSLAFDVVGEALSALRSG</sequence>
<evidence type="ECO:0000313" key="10">
    <source>
        <dbReference type="Proteomes" id="UP000515663"/>
    </source>
</evidence>
<feature type="region of interest" description="Disordered" evidence="6">
    <location>
        <begin position="1"/>
        <end position="29"/>
    </location>
</feature>
<dbReference type="Pfam" id="PF02631">
    <property type="entry name" value="RecX_HTH2"/>
    <property type="match status" value="1"/>
</dbReference>